<evidence type="ECO:0000256" key="3">
    <source>
        <dbReference type="ARBA" id="ARBA00022840"/>
    </source>
</evidence>
<evidence type="ECO:0000256" key="2">
    <source>
        <dbReference type="ARBA" id="ARBA00022741"/>
    </source>
</evidence>
<protein>
    <submittedName>
        <fullName evidence="6">ABC transporter ATP-binding protein</fullName>
    </submittedName>
</protein>
<dbReference type="PROSITE" id="PS50893">
    <property type="entry name" value="ABC_TRANSPORTER_2"/>
    <property type="match status" value="1"/>
</dbReference>
<proteinExistence type="predicted"/>
<sequence length="398" mass="42990">MAIAAETTVTVLPQRQSASTESRMTTADIPPAAAQDRKVMVSIRDLSKAYGAVHALKGVDIDIYEGEVLVLLGPSGCGKTTLLRSVAGLEQPTTGTITVRGQTVFSSEHNLSLPPEKRNLSMVFQSYALWPHMTVADNVGYPLRVSKVPEAEVRERVRKILDLTGLQQHALKYPGQMSGGQQQRVALARALVANDGLILFDEPLSNLDAKVRERLRDELIAMQRRFGFTAIYVTHDQVEAAALADRIAVMQVGEVAQLGEPEAIFNEPHSRYVADFVGCVNELSGTVAGWEGNHLAVDTPVGRLLGTVADAPTATGAPVKVMFRPEHGQLRDGPVNGPNSFAASVEQRVFLGSHVEYRLRIGEGYLAARSMSAARMEDGRGVTVSVDPDVVRVFQDAG</sequence>
<dbReference type="InterPro" id="IPR008995">
    <property type="entry name" value="Mo/tungstate-bd_C_term_dom"/>
</dbReference>
<feature type="domain" description="ABC transporter" evidence="5">
    <location>
        <begin position="41"/>
        <end position="277"/>
    </location>
</feature>
<dbReference type="GO" id="GO:0016887">
    <property type="term" value="F:ATP hydrolysis activity"/>
    <property type="evidence" value="ECO:0007669"/>
    <property type="project" value="InterPro"/>
</dbReference>
<dbReference type="PANTHER" id="PTHR42781">
    <property type="entry name" value="SPERMIDINE/PUTRESCINE IMPORT ATP-BINDING PROTEIN POTA"/>
    <property type="match status" value="1"/>
</dbReference>
<keyword evidence="1" id="KW-0813">Transport</keyword>
<keyword evidence="2" id="KW-0547">Nucleotide-binding</keyword>
<name>A0A501WGJ3_9RHOB</name>
<accession>A0A501WGJ3</accession>
<reference evidence="6 7" key="1">
    <citation type="submission" date="2019-06" db="EMBL/GenBank/DDBJ databases">
        <title>A novel bacterium of genus Amaricoccus, isolated from marine sediment.</title>
        <authorList>
            <person name="Huang H."/>
            <person name="Mo K."/>
            <person name="Hu Y."/>
        </authorList>
    </citation>
    <scope>NUCLEOTIDE SEQUENCE [LARGE SCALE GENOMIC DNA]</scope>
    <source>
        <strain evidence="6 7">HB172011</strain>
    </source>
</reference>
<dbReference type="InterPro" id="IPR017871">
    <property type="entry name" value="ABC_transporter-like_CS"/>
</dbReference>
<keyword evidence="3 6" id="KW-0067">ATP-binding</keyword>
<dbReference type="OrthoDB" id="9802264at2"/>
<dbReference type="AlphaFoldDB" id="A0A501WGJ3"/>
<dbReference type="Gene3D" id="2.40.50.100">
    <property type="match status" value="1"/>
</dbReference>
<feature type="compositionally biased region" description="Polar residues" evidence="4">
    <location>
        <begin position="7"/>
        <end position="25"/>
    </location>
</feature>
<dbReference type="Pfam" id="PF00005">
    <property type="entry name" value="ABC_tran"/>
    <property type="match status" value="1"/>
</dbReference>
<dbReference type="SUPFAM" id="SSF50331">
    <property type="entry name" value="MOP-like"/>
    <property type="match status" value="1"/>
</dbReference>
<dbReference type="GO" id="GO:0022857">
    <property type="term" value="F:transmembrane transporter activity"/>
    <property type="evidence" value="ECO:0007669"/>
    <property type="project" value="InterPro"/>
</dbReference>
<dbReference type="Gene3D" id="3.40.50.300">
    <property type="entry name" value="P-loop containing nucleotide triphosphate hydrolases"/>
    <property type="match status" value="1"/>
</dbReference>
<dbReference type="Pfam" id="PF08402">
    <property type="entry name" value="TOBE_2"/>
    <property type="match status" value="1"/>
</dbReference>
<evidence type="ECO:0000259" key="5">
    <source>
        <dbReference type="PROSITE" id="PS50893"/>
    </source>
</evidence>
<dbReference type="PROSITE" id="PS00211">
    <property type="entry name" value="ABC_TRANSPORTER_1"/>
    <property type="match status" value="1"/>
</dbReference>
<dbReference type="PANTHER" id="PTHR42781:SF4">
    <property type="entry name" value="SPERMIDINE_PUTRESCINE IMPORT ATP-BINDING PROTEIN POTA"/>
    <property type="match status" value="1"/>
</dbReference>
<dbReference type="InterPro" id="IPR003593">
    <property type="entry name" value="AAA+_ATPase"/>
</dbReference>
<evidence type="ECO:0000256" key="4">
    <source>
        <dbReference type="SAM" id="MobiDB-lite"/>
    </source>
</evidence>
<dbReference type="SUPFAM" id="SSF52540">
    <property type="entry name" value="P-loop containing nucleoside triphosphate hydrolases"/>
    <property type="match status" value="1"/>
</dbReference>
<dbReference type="GO" id="GO:0005524">
    <property type="term" value="F:ATP binding"/>
    <property type="evidence" value="ECO:0007669"/>
    <property type="project" value="UniProtKB-KW"/>
</dbReference>
<dbReference type="Proteomes" id="UP000319255">
    <property type="component" value="Unassembled WGS sequence"/>
</dbReference>
<feature type="region of interest" description="Disordered" evidence="4">
    <location>
        <begin position="1"/>
        <end position="25"/>
    </location>
</feature>
<evidence type="ECO:0000256" key="1">
    <source>
        <dbReference type="ARBA" id="ARBA00022448"/>
    </source>
</evidence>
<evidence type="ECO:0000313" key="7">
    <source>
        <dbReference type="Proteomes" id="UP000319255"/>
    </source>
</evidence>
<dbReference type="GO" id="GO:0043190">
    <property type="term" value="C:ATP-binding cassette (ABC) transporter complex"/>
    <property type="evidence" value="ECO:0007669"/>
    <property type="project" value="InterPro"/>
</dbReference>
<dbReference type="GO" id="GO:0015697">
    <property type="term" value="P:quaternary ammonium group transport"/>
    <property type="evidence" value="ECO:0007669"/>
    <property type="project" value="UniProtKB-ARBA"/>
</dbReference>
<comment type="caution">
    <text evidence="6">The sequence shown here is derived from an EMBL/GenBank/DDBJ whole genome shotgun (WGS) entry which is preliminary data.</text>
</comment>
<organism evidence="6 7">
    <name type="scientific">Amaricoccus solimangrovi</name>
    <dbReference type="NCBI Taxonomy" id="2589815"/>
    <lineage>
        <taxon>Bacteria</taxon>
        <taxon>Pseudomonadati</taxon>
        <taxon>Pseudomonadota</taxon>
        <taxon>Alphaproteobacteria</taxon>
        <taxon>Rhodobacterales</taxon>
        <taxon>Paracoccaceae</taxon>
        <taxon>Amaricoccus</taxon>
    </lineage>
</organism>
<dbReference type="InterPro" id="IPR050093">
    <property type="entry name" value="ABC_SmlMolc_Importer"/>
</dbReference>
<dbReference type="FunFam" id="3.40.50.300:FF:000425">
    <property type="entry name" value="Probable ABC transporter, ATP-binding subunit"/>
    <property type="match status" value="1"/>
</dbReference>
<gene>
    <name evidence="6" type="ORF">FJM51_19845</name>
</gene>
<keyword evidence="7" id="KW-1185">Reference proteome</keyword>
<evidence type="ECO:0000313" key="6">
    <source>
        <dbReference type="EMBL" id="TPE47470.1"/>
    </source>
</evidence>
<dbReference type="InterPro" id="IPR013611">
    <property type="entry name" value="Transp-assoc_OB_typ2"/>
</dbReference>
<dbReference type="SMART" id="SM00382">
    <property type="entry name" value="AAA"/>
    <property type="match status" value="1"/>
</dbReference>
<dbReference type="EMBL" id="VFRP01000030">
    <property type="protein sequence ID" value="TPE47470.1"/>
    <property type="molecule type" value="Genomic_DNA"/>
</dbReference>
<dbReference type="InterPro" id="IPR003439">
    <property type="entry name" value="ABC_transporter-like_ATP-bd"/>
</dbReference>
<dbReference type="InterPro" id="IPR027417">
    <property type="entry name" value="P-loop_NTPase"/>
</dbReference>